<dbReference type="STRING" id="1838286.Verru16b_01377"/>
<evidence type="ECO:0000313" key="3">
    <source>
        <dbReference type="EMBL" id="AOS44316.1"/>
    </source>
</evidence>
<evidence type="ECO:0000256" key="1">
    <source>
        <dbReference type="ARBA" id="ARBA00022801"/>
    </source>
</evidence>
<evidence type="ECO:0000259" key="2">
    <source>
        <dbReference type="Pfam" id="PF20434"/>
    </source>
</evidence>
<evidence type="ECO:0000313" key="4">
    <source>
        <dbReference type="Proteomes" id="UP000095228"/>
    </source>
</evidence>
<keyword evidence="1 3" id="KW-0378">Hydrolase</keyword>
<dbReference type="InterPro" id="IPR050300">
    <property type="entry name" value="GDXG_lipolytic_enzyme"/>
</dbReference>
<dbReference type="PANTHER" id="PTHR48081:SF6">
    <property type="entry name" value="PEPTIDASE S9 PROLYL OLIGOPEPTIDASE CATALYTIC DOMAIN-CONTAINING PROTEIN"/>
    <property type="match status" value="1"/>
</dbReference>
<dbReference type="AlphaFoldDB" id="A0A1D8ATX7"/>
<dbReference type="EC" id="3.1.1.72" evidence="3"/>
<dbReference type="InterPro" id="IPR049492">
    <property type="entry name" value="BD-FAE-like_dom"/>
</dbReference>
<accession>A0A1D8ATX7</accession>
<gene>
    <name evidence="3" type="primary">axeA1_3</name>
    <name evidence="3" type="ORF">Verru16b_01377</name>
</gene>
<dbReference type="InterPro" id="IPR029058">
    <property type="entry name" value="AB_hydrolase_fold"/>
</dbReference>
<dbReference type="Proteomes" id="UP000095228">
    <property type="component" value="Chromosome"/>
</dbReference>
<sequence>MKFGLLLLLMLGVSSRADEHRPTEAIPLWPEGVPNLRTDLGAEQLVEGRLTQVTVPTLSLSRPEAGQANGTALIICPGGGYGSLSLEFEGHTYARWFNRLGITTFVLKYRLKEYGHPAALQDALRAVRLVRSRAAEFGLDPLRIGLLGSSAGGHVAATAGTLYDHPAGRTGDPLDALSARPDFLILLYPVITMSGRATHLGSRTALLGDSPAPDLLRLLSPELQVTPSTPPTLLVHTQSDTEVSIENSLLLYQALTRSGVSAEFHAFESGPHGIGMELGHGPASGWPHRVGEWLHHHRLISEFPSK</sequence>
<feature type="domain" description="BD-FAE-like" evidence="2">
    <location>
        <begin position="61"/>
        <end position="255"/>
    </location>
</feature>
<dbReference type="PANTHER" id="PTHR48081">
    <property type="entry name" value="AB HYDROLASE SUPERFAMILY PROTEIN C4A8.06C"/>
    <property type="match status" value="1"/>
</dbReference>
<dbReference type="SUPFAM" id="SSF53474">
    <property type="entry name" value="alpha/beta-Hydrolases"/>
    <property type="match status" value="1"/>
</dbReference>
<organism evidence="3 4">
    <name type="scientific">Lacunisphaera limnophila</name>
    <dbReference type="NCBI Taxonomy" id="1838286"/>
    <lineage>
        <taxon>Bacteria</taxon>
        <taxon>Pseudomonadati</taxon>
        <taxon>Verrucomicrobiota</taxon>
        <taxon>Opitutia</taxon>
        <taxon>Opitutales</taxon>
        <taxon>Opitutaceae</taxon>
        <taxon>Lacunisphaera</taxon>
    </lineage>
</organism>
<dbReference type="OrthoDB" id="9794725at2"/>
<protein>
    <submittedName>
        <fullName evidence="3">Acetylxylan esterase</fullName>
        <ecNumber evidence="3">3.1.1.72</ecNumber>
    </submittedName>
</protein>
<dbReference type="Pfam" id="PF20434">
    <property type="entry name" value="BD-FAE"/>
    <property type="match status" value="1"/>
</dbReference>
<dbReference type="KEGG" id="obg:Verru16b_01377"/>
<proteinExistence type="predicted"/>
<dbReference type="Gene3D" id="3.40.50.1820">
    <property type="entry name" value="alpha/beta hydrolase"/>
    <property type="match status" value="1"/>
</dbReference>
<keyword evidence="4" id="KW-1185">Reference proteome</keyword>
<reference evidence="3 4" key="1">
    <citation type="submission" date="2016-06" db="EMBL/GenBank/DDBJ databases">
        <title>Three novel species with peptidoglycan cell walls form the new genus Lacunisphaera gen. nov. in the family Opitutaceae of the verrucomicrobial subdivision 4.</title>
        <authorList>
            <person name="Rast P."/>
            <person name="Gloeckner I."/>
            <person name="Jogler M."/>
            <person name="Boedeker C."/>
            <person name="Jeske O."/>
            <person name="Wiegand S."/>
            <person name="Reinhardt R."/>
            <person name="Schumann P."/>
            <person name="Rohde M."/>
            <person name="Spring S."/>
            <person name="Gloeckner F.O."/>
            <person name="Jogler C."/>
        </authorList>
    </citation>
    <scope>NUCLEOTIDE SEQUENCE [LARGE SCALE GENOMIC DNA]</scope>
    <source>
        <strain evidence="3 4">IG16b</strain>
    </source>
</reference>
<name>A0A1D8ATX7_9BACT</name>
<dbReference type="GO" id="GO:0046555">
    <property type="term" value="F:acetylxylan esterase activity"/>
    <property type="evidence" value="ECO:0007669"/>
    <property type="project" value="UniProtKB-EC"/>
</dbReference>
<dbReference type="EMBL" id="CP016094">
    <property type="protein sequence ID" value="AOS44316.1"/>
    <property type="molecule type" value="Genomic_DNA"/>
</dbReference>
<dbReference type="RefSeq" id="WP_069961573.1">
    <property type="nucleotide sequence ID" value="NZ_CP016094.1"/>
</dbReference>